<dbReference type="SUPFAM" id="SSF53335">
    <property type="entry name" value="S-adenosyl-L-methionine-dependent methyltransferases"/>
    <property type="match status" value="1"/>
</dbReference>
<dbReference type="InterPro" id="IPR002295">
    <property type="entry name" value="N4/N6-MTase_EcoPI_Mod-like"/>
</dbReference>
<gene>
    <name evidence="6" type="ORF">H8699_07035</name>
</gene>
<dbReference type="PRINTS" id="PR00506">
    <property type="entry name" value="D21N6MTFRASE"/>
</dbReference>
<accession>A0A926D094</accession>
<keyword evidence="1" id="KW-0489">Methyltransferase</keyword>
<dbReference type="Gene3D" id="3.40.50.150">
    <property type="entry name" value="Vaccinia Virus protein VP39"/>
    <property type="match status" value="1"/>
</dbReference>
<evidence type="ECO:0000313" key="6">
    <source>
        <dbReference type="EMBL" id="MBC8529179.1"/>
    </source>
</evidence>
<dbReference type="InterPro" id="IPR002941">
    <property type="entry name" value="DNA_methylase_N4/N6"/>
</dbReference>
<dbReference type="GO" id="GO:0003677">
    <property type="term" value="F:DNA binding"/>
    <property type="evidence" value="ECO:0007669"/>
    <property type="project" value="InterPro"/>
</dbReference>
<keyword evidence="7" id="KW-1185">Reference proteome</keyword>
<dbReference type="EMBL" id="JACRSO010000002">
    <property type="protein sequence ID" value="MBC8529179.1"/>
    <property type="molecule type" value="Genomic_DNA"/>
</dbReference>
<dbReference type="GO" id="GO:0008170">
    <property type="term" value="F:N-methyltransferase activity"/>
    <property type="evidence" value="ECO:0007669"/>
    <property type="project" value="InterPro"/>
</dbReference>
<evidence type="ECO:0000313" key="7">
    <source>
        <dbReference type="Proteomes" id="UP000654279"/>
    </source>
</evidence>
<evidence type="ECO:0000259" key="5">
    <source>
        <dbReference type="Pfam" id="PF01555"/>
    </source>
</evidence>
<dbReference type="RefSeq" id="WP_249285050.1">
    <property type="nucleotide sequence ID" value="NZ_JACRSO010000002.1"/>
</dbReference>
<evidence type="ECO:0000256" key="2">
    <source>
        <dbReference type="ARBA" id="ARBA00022679"/>
    </source>
</evidence>
<evidence type="ECO:0000256" key="1">
    <source>
        <dbReference type="ARBA" id="ARBA00022603"/>
    </source>
</evidence>
<organism evidence="6 7">
    <name type="scientific">Luoshenia tenuis</name>
    <dbReference type="NCBI Taxonomy" id="2763654"/>
    <lineage>
        <taxon>Bacteria</taxon>
        <taxon>Bacillati</taxon>
        <taxon>Bacillota</taxon>
        <taxon>Clostridia</taxon>
        <taxon>Christensenellales</taxon>
        <taxon>Christensenellaceae</taxon>
        <taxon>Luoshenia</taxon>
    </lineage>
</organism>
<feature type="domain" description="DNA methylase N-4/N-6" evidence="5">
    <location>
        <begin position="84"/>
        <end position="293"/>
    </location>
</feature>
<sequence>MATNAQGKLKIEKIGRGTDGDFIFGDLQCGLPPHILEQYRGKVQAIYMDPPLPAPQRAEYTQRIGSRGWKGDRAFTLNYPVDRESLEDREAFLALMRRALELAYELLSDTGVIFLHTDGQVGVPLRMMLDEIFGADHFLNEIIWHYKSGGRAKNFFSRKHDNILFYRKGLQHFFDIQPLGTPRGRQRRNHMRKEVDEQGRVFYSIKSGGKKYIYYEDEPVYPDDVWEDIAALQQKDPERTGYDTQKPEALIERLIAVTTQPGDIVCDLFAGSGTALAVAHRLGRRFLGMDCNAFSLHVVRRRLWALGAGFCIHHGQGADPLPDQQPRVRIESVLKDGVWTVDLLRYEIAGLEGFAQETNLVPELPLVDGWGIGMLDSSGRLEILGCALRLVGKPYVPLQLVMKAQQRQDALPAVWIADVCGGYRVEILSGPNSD</sequence>
<dbReference type="AlphaFoldDB" id="A0A926D094"/>
<dbReference type="GO" id="GO:0032259">
    <property type="term" value="P:methylation"/>
    <property type="evidence" value="ECO:0007669"/>
    <property type="project" value="UniProtKB-KW"/>
</dbReference>
<keyword evidence="3" id="KW-0949">S-adenosyl-L-methionine</keyword>
<dbReference type="GO" id="GO:0009307">
    <property type="term" value="P:DNA restriction-modification system"/>
    <property type="evidence" value="ECO:0007669"/>
    <property type="project" value="UniProtKB-KW"/>
</dbReference>
<name>A0A926D094_9FIRM</name>
<dbReference type="Pfam" id="PF01555">
    <property type="entry name" value="N6_N4_Mtase"/>
    <property type="match status" value="1"/>
</dbReference>
<proteinExistence type="predicted"/>
<protein>
    <submittedName>
        <fullName evidence="6">Site-specific DNA-methyltransferase</fullName>
    </submittedName>
</protein>
<evidence type="ECO:0000256" key="3">
    <source>
        <dbReference type="ARBA" id="ARBA00022691"/>
    </source>
</evidence>
<keyword evidence="4" id="KW-0680">Restriction system</keyword>
<comment type="caution">
    <text evidence="6">The sequence shown here is derived from an EMBL/GenBank/DDBJ whole genome shotgun (WGS) entry which is preliminary data.</text>
</comment>
<reference evidence="6" key="1">
    <citation type="submission" date="2020-08" db="EMBL/GenBank/DDBJ databases">
        <title>Genome public.</title>
        <authorList>
            <person name="Liu C."/>
            <person name="Sun Q."/>
        </authorList>
    </citation>
    <scope>NUCLEOTIDE SEQUENCE</scope>
    <source>
        <strain evidence="6">NSJ-44</strain>
    </source>
</reference>
<dbReference type="InterPro" id="IPR029063">
    <property type="entry name" value="SAM-dependent_MTases_sf"/>
</dbReference>
<keyword evidence="2" id="KW-0808">Transferase</keyword>
<evidence type="ECO:0000256" key="4">
    <source>
        <dbReference type="ARBA" id="ARBA00022747"/>
    </source>
</evidence>
<dbReference type="Proteomes" id="UP000654279">
    <property type="component" value="Unassembled WGS sequence"/>
</dbReference>